<accession>A0ABS0NN53</accession>
<dbReference type="NCBIfam" id="NF005858">
    <property type="entry name" value="PRK07787.1"/>
    <property type="match status" value="1"/>
</dbReference>
<comment type="similarity">
    <text evidence="1">Belongs to the ATP-dependent AMP-binding enzyme family.</text>
</comment>
<dbReference type="PROSITE" id="PS00455">
    <property type="entry name" value="AMP_BINDING"/>
    <property type="match status" value="1"/>
</dbReference>
<evidence type="ECO:0000313" key="5">
    <source>
        <dbReference type="Proteomes" id="UP000807371"/>
    </source>
</evidence>
<dbReference type="Pfam" id="PF00501">
    <property type="entry name" value="AMP-binding"/>
    <property type="match status" value="1"/>
</dbReference>
<feature type="domain" description="AMP-dependent synthetase/ligase" evidence="2">
    <location>
        <begin position="48"/>
        <end position="327"/>
    </location>
</feature>
<reference evidence="4 5" key="1">
    <citation type="submission" date="2020-09" db="EMBL/GenBank/DDBJ databases">
        <title>Biosynthesis of the nuclear factor of activated T cells inhibitor NFAT-133 and its congeners in Streptomyces pactum.</title>
        <authorList>
            <person name="Zhou W."/>
            <person name="Posri P."/>
            <person name="Abugrain M.E."/>
            <person name="Weisberg A.J."/>
            <person name="Chang J.H."/>
            <person name="Mahmud T."/>
        </authorList>
    </citation>
    <scope>NUCLEOTIDE SEQUENCE [LARGE SCALE GENOMIC DNA]</scope>
    <source>
        <strain evidence="4 5">ATCC 27456</strain>
    </source>
</reference>
<evidence type="ECO:0000313" key="4">
    <source>
        <dbReference type="EMBL" id="MBH5336622.1"/>
    </source>
</evidence>
<keyword evidence="5" id="KW-1185">Reference proteome</keyword>
<evidence type="ECO:0000256" key="1">
    <source>
        <dbReference type="ARBA" id="ARBA00006432"/>
    </source>
</evidence>
<organism evidence="4 5">
    <name type="scientific">Streptomyces pactum</name>
    <dbReference type="NCBI Taxonomy" id="68249"/>
    <lineage>
        <taxon>Bacteria</taxon>
        <taxon>Bacillati</taxon>
        <taxon>Actinomycetota</taxon>
        <taxon>Actinomycetes</taxon>
        <taxon>Kitasatosporales</taxon>
        <taxon>Streptomycetaceae</taxon>
        <taxon>Streptomyces</taxon>
    </lineage>
</organism>
<evidence type="ECO:0000259" key="3">
    <source>
        <dbReference type="Pfam" id="PF13193"/>
    </source>
</evidence>
<evidence type="ECO:0000259" key="2">
    <source>
        <dbReference type="Pfam" id="PF00501"/>
    </source>
</evidence>
<dbReference type="PANTHER" id="PTHR43201:SF8">
    <property type="entry name" value="ACYL-COA SYNTHETASE FAMILY MEMBER 3"/>
    <property type="match status" value="1"/>
</dbReference>
<dbReference type="Gene3D" id="3.40.50.12780">
    <property type="entry name" value="N-terminal domain of ligase-like"/>
    <property type="match status" value="1"/>
</dbReference>
<proteinExistence type="inferred from homology"/>
<name>A0ABS0NN53_9ACTN</name>
<feature type="domain" description="AMP-binding enzyme C-terminal" evidence="3">
    <location>
        <begin position="379"/>
        <end position="451"/>
    </location>
</feature>
<dbReference type="Proteomes" id="UP000807371">
    <property type="component" value="Unassembled WGS sequence"/>
</dbReference>
<dbReference type="InterPro" id="IPR020845">
    <property type="entry name" value="AMP-binding_CS"/>
</dbReference>
<dbReference type="InterPro" id="IPR045851">
    <property type="entry name" value="AMP-bd_C_sf"/>
</dbReference>
<dbReference type="Pfam" id="PF13193">
    <property type="entry name" value="AMP-binding_C"/>
    <property type="match status" value="1"/>
</dbReference>
<protein>
    <submittedName>
        <fullName evidence="4">Acyl-CoA synthetase</fullName>
    </submittedName>
</protein>
<dbReference type="InterPro" id="IPR000873">
    <property type="entry name" value="AMP-dep_synth/lig_dom"/>
</dbReference>
<dbReference type="RefSeq" id="WP_197990008.1">
    <property type="nucleotide sequence ID" value="NZ_JACYXC010000001.1"/>
</dbReference>
<dbReference type="PANTHER" id="PTHR43201">
    <property type="entry name" value="ACYL-COA SYNTHETASE"/>
    <property type="match status" value="1"/>
</dbReference>
<dbReference type="InterPro" id="IPR042099">
    <property type="entry name" value="ANL_N_sf"/>
</dbReference>
<gene>
    <name evidence="4" type="ORF">IHE55_18310</name>
</gene>
<dbReference type="InterPro" id="IPR025110">
    <property type="entry name" value="AMP-bd_C"/>
</dbReference>
<sequence>MAAPLLSSLTEPGGDRPDALTVAGRACSREDLLGAAGAVAARIAGAPVAAVRATPTLETVAAVVGGLLAGVPVVPLPPDSGPAERDHILRDSGAALLLGGEDGDGGQAEPVPVDLTERAAWSEPEPEPDATAFILYTSGTTGAPKGALISRRAVAADLDGLADAWAWTAEDTLVHGLPLFHVHGLVLGVLGALRTGSRLVHTGRPTPEAYAAAGGSLYFGVPTVWGRVVRDESAARALSGARLLVSGSAPLPAPVFRGLERLTGRRPVERYGMTETLITVAARADGDRRPGYVGTPLPGIRTRVVAEDGADIGELEVSGPTLFDGYLNRPDATAASYAADGWFRTGDIAAIEPDGSHRIVGRASTDMIKSGGYRIGAGEVENALLDHPAVREAAVVGAPHEDLGQEIVAYVVADGVGEQDLIDFVAGQLSVHKRPRKVRFLEALPRNAMGKPQKKLLPPA</sequence>
<comment type="caution">
    <text evidence="4">The sequence shown here is derived from an EMBL/GenBank/DDBJ whole genome shotgun (WGS) entry which is preliminary data.</text>
</comment>
<dbReference type="EMBL" id="JACYXC010000001">
    <property type="protein sequence ID" value="MBH5336622.1"/>
    <property type="molecule type" value="Genomic_DNA"/>
</dbReference>
<dbReference type="SUPFAM" id="SSF56801">
    <property type="entry name" value="Acetyl-CoA synthetase-like"/>
    <property type="match status" value="1"/>
</dbReference>
<dbReference type="Gene3D" id="3.30.300.30">
    <property type="match status" value="1"/>
</dbReference>